<evidence type="ECO:0000313" key="3">
    <source>
        <dbReference type="Proteomes" id="UP000765509"/>
    </source>
</evidence>
<sequence length="91" mass="10680">MNTSRMSSPINRNITSTQHEHNIVTPESSLNSDKLWLQMSQFEVKTQEKFDELHRSNVRLQELTTLQEAKIQAIQESHSKLRKFSEEPIKD</sequence>
<organism evidence="2 3">
    <name type="scientific">Austropuccinia psidii MF-1</name>
    <dbReference type="NCBI Taxonomy" id="1389203"/>
    <lineage>
        <taxon>Eukaryota</taxon>
        <taxon>Fungi</taxon>
        <taxon>Dikarya</taxon>
        <taxon>Basidiomycota</taxon>
        <taxon>Pucciniomycotina</taxon>
        <taxon>Pucciniomycetes</taxon>
        <taxon>Pucciniales</taxon>
        <taxon>Sphaerophragmiaceae</taxon>
        <taxon>Austropuccinia</taxon>
    </lineage>
</organism>
<feature type="region of interest" description="Disordered" evidence="1">
    <location>
        <begin position="1"/>
        <end position="28"/>
    </location>
</feature>
<keyword evidence="3" id="KW-1185">Reference proteome</keyword>
<feature type="compositionally biased region" description="Polar residues" evidence="1">
    <location>
        <begin position="1"/>
        <end position="17"/>
    </location>
</feature>
<proteinExistence type="predicted"/>
<comment type="caution">
    <text evidence="2">The sequence shown here is derived from an EMBL/GenBank/DDBJ whole genome shotgun (WGS) entry which is preliminary data.</text>
</comment>
<dbReference type="EMBL" id="AVOT02024451">
    <property type="protein sequence ID" value="MBW0515125.1"/>
    <property type="molecule type" value="Genomic_DNA"/>
</dbReference>
<protein>
    <submittedName>
        <fullName evidence="2">Uncharacterized protein</fullName>
    </submittedName>
</protein>
<reference evidence="2" key="1">
    <citation type="submission" date="2021-03" db="EMBL/GenBank/DDBJ databases">
        <title>Draft genome sequence of rust myrtle Austropuccinia psidii MF-1, a brazilian biotype.</title>
        <authorList>
            <person name="Quecine M.C."/>
            <person name="Pachon D.M.R."/>
            <person name="Bonatelli M.L."/>
            <person name="Correr F.H."/>
            <person name="Franceschini L.M."/>
            <person name="Leite T.F."/>
            <person name="Margarido G.R.A."/>
            <person name="Almeida C.A."/>
            <person name="Ferrarezi J.A."/>
            <person name="Labate C.A."/>
        </authorList>
    </citation>
    <scope>NUCLEOTIDE SEQUENCE</scope>
    <source>
        <strain evidence="2">MF-1</strain>
    </source>
</reference>
<dbReference type="Proteomes" id="UP000765509">
    <property type="component" value="Unassembled WGS sequence"/>
</dbReference>
<gene>
    <name evidence="2" type="ORF">O181_054840</name>
</gene>
<dbReference type="AlphaFoldDB" id="A0A9Q3HUQ2"/>
<evidence type="ECO:0000313" key="2">
    <source>
        <dbReference type="EMBL" id="MBW0515125.1"/>
    </source>
</evidence>
<evidence type="ECO:0000256" key="1">
    <source>
        <dbReference type="SAM" id="MobiDB-lite"/>
    </source>
</evidence>
<name>A0A9Q3HUQ2_9BASI</name>
<accession>A0A9Q3HUQ2</accession>